<evidence type="ECO:0000313" key="2">
    <source>
        <dbReference type="EMBL" id="AXC13578.1"/>
    </source>
</evidence>
<reference evidence="2 3" key="1">
    <citation type="journal article" date="2018" name="Front. Microbiol.">
        <title>Hydrolytic Capabilities as a Key to Environmental Success: Chitinolytic and Cellulolytic Acidobacteria From Acidic Sub-arctic Soils and Boreal Peatlands.</title>
        <authorList>
            <person name="Belova S.E."/>
            <person name="Ravin N.V."/>
            <person name="Pankratov T.A."/>
            <person name="Rakitin A.L."/>
            <person name="Ivanova A.A."/>
            <person name="Beletsky A.V."/>
            <person name="Mardanov A.V."/>
            <person name="Sinninghe Damste J.S."/>
            <person name="Dedysh S.N."/>
        </authorList>
    </citation>
    <scope>NUCLEOTIDE SEQUENCE [LARGE SCALE GENOMIC DNA]</scope>
    <source>
        <strain evidence="2 3">SBC82</strain>
    </source>
</reference>
<dbReference type="AlphaFoldDB" id="A0A2Z5G396"/>
<dbReference type="OrthoDB" id="9940099at2"/>
<sequence length="86" mass="9354">MDNWNKPFFRSMLSESDGNVSSARFCMVLVVIFSLGWVTGLVLRNKQLPDLGAVGGYVTLVCGSLYAINRGASILDHKTQSGQNSN</sequence>
<name>A0A2Z5G396_9BACT</name>
<feature type="transmembrane region" description="Helical" evidence="1">
    <location>
        <begin position="51"/>
        <end position="68"/>
    </location>
</feature>
<dbReference type="Proteomes" id="UP000253606">
    <property type="component" value="Chromosome"/>
</dbReference>
<keyword evidence="3" id="KW-1185">Reference proteome</keyword>
<dbReference type="KEGG" id="abas:ACPOL_4303"/>
<organism evidence="2 3">
    <name type="scientific">Acidisarcina polymorpha</name>
    <dbReference type="NCBI Taxonomy" id="2211140"/>
    <lineage>
        <taxon>Bacteria</taxon>
        <taxon>Pseudomonadati</taxon>
        <taxon>Acidobacteriota</taxon>
        <taxon>Terriglobia</taxon>
        <taxon>Terriglobales</taxon>
        <taxon>Acidobacteriaceae</taxon>
        <taxon>Acidisarcina</taxon>
    </lineage>
</organism>
<accession>A0A2Z5G396</accession>
<gene>
    <name evidence="2" type="ORF">ACPOL_4303</name>
</gene>
<proteinExistence type="predicted"/>
<evidence type="ECO:0000313" key="3">
    <source>
        <dbReference type="Proteomes" id="UP000253606"/>
    </source>
</evidence>
<dbReference type="RefSeq" id="WP_114208534.1">
    <property type="nucleotide sequence ID" value="NZ_CP030840.1"/>
</dbReference>
<keyword evidence="1" id="KW-1133">Transmembrane helix</keyword>
<evidence type="ECO:0000256" key="1">
    <source>
        <dbReference type="SAM" id="Phobius"/>
    </source>
</evidence>
<keyword evidence="1" id="KW-0472">Membrane</keyword>
<protein>
    <submittedName>
        <fullName evidence="2">Uncharacterized protein</fullName>
    </submittedName>
</protein>
<feature type="transmembrane region" description="Helical" evidence="1">
    <location>
        <begin position="21"/>
        <end position="39"/>
    </location>
</feature>
<dbReference type="EMBL" id="CP030840">
    <property type="protein sequence ID" value="AXC13578.1"/>
    <property type="molecule type" value="Genomic_DNA"/>
</dbReference>
<keyword evidence="1" id="KW-0812">Transmembrane</keyword>